<evidence type="ECO:0000313" key="1">
    <source>
        <dbReference type="EMBL" id="CAG7720358.1"/>
    </source>
</evidence>
<sequence>NSDELSAHILSSQWISCREEESPVPFVLRLLKFKWCTYFCSCALTCREIIPNPYLNIEANDKTIYSD</sequence>
<name>A0A8J2JHH3_9HEXA</name>
<dbReference type="AlphaFoldDB" id="A0A8J2JHH3"/>
<comment type="caution">
    <text evidence="1">The sequence shown here is derived from an EMBL/GenBank/DDBJ whole genome shotgun (WGS) entry which is preliminary data.</text>
</comment>
<proteinExistence type="predicted"/>
<feature type="non-terminal residue" evidence="1">
    <location>
        <position position="1"/>
    </location>
</feature>
<organism evidence="1 2">
    <name type="scientific">Allacma fusca</name>
    <dbReference type="NCBI Taxonomy" id="39272"/>
    <lineage>
        <taxon>Eukaryota</taxon>
        <taxon>Metazoa</taxon>
        <taxon>Ecdysozoa</taxon>
        <taxon>Arthropoda</taxon>
        <taxon>Hexapoda</taxon>
        <taxon>Collembola</taxon>
        <taxon>Symphypleona</taxon>
        <taxon>Sminthuridae</taxon>
        <taxon>Allacma</taxon>
    </lineage>
</organism>
<accession>A0A8J2JHH3</accession>
<keyword evidence="2" id="KW-1185">Reference proteome</keyword>
<dbReference type="EMBL" id="CAJVCH010070001">
    <property type="protein sequence ID" value="CAG7720358.1"/>
    <property type="molecule type" value="Genomic_DNA"/>
</dbReference>
<evidence type="ECO:0000313" key="2">
    <source>
        <dbReference type="Proteomes" id="UP000708208"/>
    </source>
</evidence>
<gene>
    <name evidence="1" type="ORF">AFUS01_LOCUS9639</name>
</gene>
<protein>
    <submittedName>
        <fullName evidence="1">Uncharacterized protein</fullName>
    </submittedName>
</protein>
<dbReference type="Proteomes" id="UP000708208">
    <property type="component" value="Unassembled WGS sequence"/>
</dbReference>
<reference evidence="1" key="1">
    <citation type="submission" date="2021-06" db="EMBL/GenBank/DDBJ databases">
        <authorList>
            <person name="Hodson N. C."/>
            <person name="Mongue J. A."/>
            <person name="Jaron S. K."/>
        </authorList>
    </citation>
    <scope>NUCLEOTIDE SEQUENCE</scope>
</reference>